<proteinExistence type="predicted"/>
<dbReference type="Gene3D" id="2.40.260.10">
    <property type="entry name" value="Sortase"/>
    <property type="match status" value="1"/>
</dbReference>
<dbReference type="RefSeq" id="WP_129604372.1">
    <property type="nucleotide sequence ID" value="NZ_PRLL01000004.1"/>
</dbReference>
<reference evidence="3 4" key="1">
    <citation type="journal article" date="2018" name="bioRxiv">
        <title>Evidence of independent acquisition and adaption of ultra-small bacteria to human hosts across the highly diverse yet reduced genomes of the phylum Saccharibacteria.</title>
        <authorList>
            <person name="McLean J.S."/>
            <person name="Bor B."/>
            <person name="To T.T."/>
            <person name="Liu Q."/>
            <person name="Kearns K.A."/>
            <person name="Solden L.M."/>
            <person name="Wrighton K.C."/>
            <person name="He X."/>
            <person name="Shi W."/>
        </authorList>
    </citation>
    <scope>NUCLEOTIDE SEQUENCE [LARGE SCALE GENOMIC DNA]</scope>
    <source>
        <strain evidence="3 4">TM7_KMM_G3_1_HOT_351</strain>
    </source>
</reference>
<evidence type="ECO:0000313" key="3">
    <source>
        <dbReference type="EMBL" id="RYC73767.1"/>
    </source>
</evidence>
<keyword evidence="1" id="KW-0378">Hydrolase</keyword>
<keyword evidence="2" id="KW-0472">Membrane</keyword>
<dbReference type="EMBL" id="PRLL01000004">
    <property type="protein sequence ID" value="RYC73767.1"/>
    <property type="molecule type" value="Genomic_DNA"/>
</dbReference>
<evidence type="ECO:0000256" key="1">
    <source>
        <dbReference type="ARBA" id="ARBA00022801"/>
    </source>
</evidence>
<comment type="caution">
    <text evidence="3">The sequence shown here is derived from an EMBL/GenBank/DDBJ whole genome shotgun (WGS) entry which is preliminary data.</text>
</comment>
<dbReference type="SUPFAM" id="SSF63817">
    <property type="entry name" value="Sortase"/>
    <property type="match status" value="1"/>
</dbReference>
<dbReference type="InterPro" id="IPR023365">
    <property type="entry name" value="Sortase_dom-sf"/>
</dbReference>
<protein>
    <recommendedName>
        <fullName evidence="5">Class F sortase</fullName>
    </recommendedName>
</protein>
<gene>
    <name evidence="3" type="ORF">G3KMM_00224</name>
</gene>
<dbReference type="InterPro" id="IPR042001">
    <property type="entry name" value="Sortase_F"/>
</dbReference>
<evidence type="ECO:0000256" key="2">
    <source>
        <dbReference type="SAM" id="Phobius"/>
    </source>
</evidence>
<dbReference type="CDD" id="cd05829">
    <property type="entry name" value="Sortase_F"/>
    <property type="match status" value="1"/>
</dbReference>
<keyword evidence="4" id="KW-1185">Reference proteome</keyword>
<keyword evidence="2" id="KW-0812">Transmembrane</keyword>
<dbReference type="Pfam" id="PF04203">
    <property type="entry name" value="Sortase"/>
    <property type="match status" value="1"/>
</dbReference>
<accession>A0ABY0FKA3</accession>
<evidence type="ECO:0000313" key="4">
    <source>
        <dbReference type="Proteomes" id="UP001191004"/>
    </source>
</evidence>
<feature type="transmembrane region" description="Helical" evidence="2">
    <location>
        <begin position="12"/>
        <end position="33"/>
    </location>
</feature>
<keyword evidence="2" id="KW-1133">Transmembrane helix</keyword>
<dbReference type="Proteomes" id="UP001191004">
    <property type="component" value="Unassembled WGS sequence"/>
</dbReference>
<name>A0ABY0FKA3_9BACT</name>
<evidence type="ECO:0008006" key="5">
    <source>
        <dbReference type="Google" id="ProtNLM"/>
    </source>
</evidence>
<sequence>MQLKNSRSKLHISTILKIIVLILFIVVIARLAIWENQYYKSQEGRERIEPRTSGDISIDSTDVDETIITNDQKQNYIVAADQPRFLSIEKIGVNNARILPVNETAAGAIAVPLSIFDVGWYTKSSLPGKNGTAILDGHNGGPTMQGVFKNLVLLEKGDHIEIEMGDGTKYTYQVYDNYTYTLKEANQKMRSMQASPVEGVESISIITCTGEWSNLQRTYLSRQFLRAVRI</sequence>
<organism evidence="3 4">
    <name type="scientific">Candidatus Nanosyncoccus nanoralicus</name>
    <dbReference type="NCBI Taxonomy" id="2171996"/>
    <lineage>
        <taxon>Bacteria</taxon>
        <taxon>Candidatus Saccharimonadota</taxon>
        <taxon>Candidatus Nanosyncoccalia</taxon>
        <taxon>Candidatus Nanosyncoccales</taxon>
        <taxon>Candidatus Nanosyncoccaceae</taxon>
        <taxon>Candidatus Nanosyncoccus</taxon>
    </lineage>
</organism>
<dbReference type="InterPro" id="IPR005754">
    <property type="entry name" value="Sortase"/>
</dbReference>
<reference evidence="3 4" key="2">
    <citation type="journal article" date="2020" name="Cell Rep.">
        <title>Acquisition and Adaptation of Ultra-small Parasitic Reduced Genome Bacteria to Mammalian Hosts.</title>
        <authorList>
            <person name="McLean J.S."/>
            <person name="Bor B."/>
            <person name="Kerns K.A."/>
            <person name="Liu Q."/>
            <person name="To T.T."/>
            <person name="Solden L."/>
            <person name="Hendrickson E.L."/>
            <person name="Wrighton K."/>
            <person name="Shi W."/>
            <person name="He X."/>
        </authorList>
    </citation>
    <scope>NUCLEOTIDE SEQUENCE [LARGE SCALE GENOMIC DNA]</scope>
    <source>
        <strain evidence="3 4">TM7_KMM_G3_1_HOT_351</strain>
    </source>
</reference>